<dbReference type="Pfam" id="PF01433">
    <property type="entry name" value="Peptidase_M1"/>
    <property type="match status" value="1"/>
</dbReference>
<comment type="cofactor">
    <cofactor evidence="2">
        <name>Zn(2+)</name>
        <dbReference type="ChEBI" id="CHEBI:29105"/>
    </cofactor>
    <text evidence="2">Binds 1 zinc ion per subunit.</text>
</comment>
<dbReference type="InterPro" id="IPR014782">
    <property type="entry name" value="Peptidase_M1_dom"/>
</dbReference>
<feature type="binding site" evidence="2">
    <location>
        <position position="430"/>
    </location>
    <ligand>
        <name>Zn(2+)</name>
        <dbReference type="ChEBI" id="CHEBI:29105"/>
        <note>catalytic</note>
    </ligand>
</feature>
<feature type="binding site" evidence="2">
    <location>
        <position position="411"/>
    </location>
    <ligand>
        <name>Zn(2+)</name>
        <dbReference type="ChEBI" id="CHEBI:29105"/>
        <note>catalytic</note>
    </ligand>
</feature>
<keyword evidence="2" id="KW-0479">Metal-binding</keyword>
<dbReference type="CDD" id="cd09604">
    <property type="entry name" value="M1_APN_like"/>
    <property type="match status" value="1"/>
</dbReference>
<evidence type="ECO:0000313" key="4">
    <source>
        <dbReference type="EMBL" id="AIQ55630.1"/>
    </source>
</evidence>
<evidence type="ECO:0000313" key="5">
    <source>
        <dbReference type="Proteomes" id="UP000029518"/>
    </source>
</evidence>
<dbReference type="GO" id="GO:0008270">
    <property type="term" value="F:zinc ion binding"/>
    <property type="evidence" value="ECO:0007669"/>
    <property type="project" value="InterPro"/>
</dbReference>
<protein>
    <submittedName>
        <fullName evidence="4">EnpEP protein</fullName>
    </submittedName>
</protein>
<name>A0A089L6A2_PAEBO</name>
<dbReference type="PANTHER" id="PTHR45726">
    <property type="entry name" value="LEUKOTRIENE A-4 HYDROLASE"/>
    <property type="match status" value="1"/>
</dbReference>
<feature type="active site" description="Proton acceptor" evidence="1">
    <location>
        <position position="408"/>
    </location>
</feature>
<proteinExistence type="predicted"/>
<dbReference type="InterPro" id="IPR034015">
    <property type="entry name" value="M1_LTA4H"/>
</dbReference>
<dbReference type="PANTHER" id="PTHR45726:SF3">
    <property type="entry name" value="LEUKOTRIENE A-4 HYDROLASE"/>
    <property type="match status" value="1"/>
</dbReference>
<dbReference type="Gene3D" id="1.10.390.10">
    <property type="entry name" value="Neutral Protease Domain 2"/>
    <property type="match status" value="1"/>
</dbReference>
<dbReference type="InterPro" id="IPR027268">
    <property type="entry name" value="Peptidase_M4/M1_CTD_sf"/>
</dbReference>
<sequence length="671" mass="74614">MKPHSLRYTLIFAALAVLTLLGGGIWFLSGHSPAVWTAYAPKEAKSPADLPQQQIVQSALPEITPPPVSEALSQRVVEYHMDVQLLADTETLTASETMTWTHPGKKPVQELYFHLYPNAFASGNTTFMKESGGTLRGDSMPAGGYGSLTLTDLRTSEGVSLMQRTQYVQPDDGNTNDKTLLKVHLPQPVNGGESVTLKLQFEVKLPKIFARMGTADNFVMAGQWFPKLSVYEPAGTRGVKEEGWNLHQYHGTSEFYSDFGIYNVTISVPSDYKVAATGFPVKNARLVQDRKIYQFYADDVHDFAWAASPDFVVAEKAFSAPQVPGVKIKLYLDPLHKDLQERYFQAAEAALTAFSKWYGPYPYSTLSIVVPPESGNGAGGMEYPTLITAFGAAEATPSTSLERTVIHEIGHQYFYGMVASNEFEEAWLDESFTSYAEDRLMEQEYGVATSLPLQSSLVSSSQPLNLETWKYSGDDAYTRNVYIRGKLVLRDIERLAGTKNMDAILAAYVRKYRFKHPSTADFQKIVEKVTKQSWQTYFDQYVYSGGAPDFAVDDIRLTAKRGSGDGAGIQYDAVVKVSNQGSHYGDVPVKFTFSDGYTVQQYWNGEGKTTSFELSYKAPLVSAEIDPEHSILLESKHLNNFRMAELEHSTLSRWTLSATTLLETLLGTLVW</sequence>
<organism evidence="4 5">
    <name type="scientific">Paenibacillus borealis</name>
    <dbReference type="NCBI Taxonomy" id="160799"/>
    <lineage>
        <taxon>Bacteria</taxon>
        <taxon>Bacillati</taxon>
        <taxon>Bacillota</taxon>
        <taxon>Bacilli</taxon>
        <taxon>Bacillales</taxon>
        <taxon>Paenibacillaceae</taxon>
        <taxon>Paenibacillus</taxon>
    </lineage>
</organism>
<evidence type="ECO:0000256" key="1">
    <source>
        <dbReference type="PIRSR" id="PIRSR634015-1"/>
    </source>
</evidence>
<feature type="active site" description="Proton donor" evidence="1">
    <location>
        <position position="482"/>
    </location>
</feature>
<dbReference type="EMBL" id="CP009285">
    <property type="protein sequence ID" value="AIQ55630.1"/>
    <property type="molecule type" value="Genomic_DNA"/>
</dbReference>
<dbReference type="HOGENOM" id="CLU_015077_1_0_9"/>
<accession>A0A089L6A2</accession>
<dbReference type="AlphaFoldDB" id="A0A089L6A2"/>
<evidence type="ECO:0000256" key="2">
    <source>
        <dbReference type="PIRSR" id="PIRSR634015-3"/>
    </source>
</evidence>
<keyword evidence="5" id="KW-1185">Reference proteome</keyword>
<feature type="binding site" evidence="2">
    <location>
        <position position="407"/>
    </location>
    <ligand>
        <name>Zn(2+)</name>
        <dbReference type="ChEBI" id="CHEBI:29105"/>
        <note>catalytic</note>
    </ligand>
</feature>
<dbReference type="KEGG" id="pbd:PBOR_00515"/>
<reference evidence="4" key="1">
    <citation type="submission" date="2014-08" db="EMBL/GenBank/DDBJ databases">
        <title>Comparative genomics of the Paenibacillus odorifer group.</title>
        <authorList>
            <person name="den Bakker H.C."/>
            <person name="Tsai Y.-C.Y.-C."/>
            <person name="Martin N."/>
            <person name="Korlach J."/>
            <person name="Wiedmann M."/>
        </authorList>
    </citation>
    <scope>NUCLEOTIDE SEQUENCE [LARGE SCALE GENOMIC DNA]</scope>
    <source>
        <strain evidence="4">DSM 13188</strain>
    </source>
</reference>
<gene>
    <name evidence="4" type="ORF">PBOR_00515</name>
</gene>
<dbReference type="GO" id="GO:0008237">
    <property type="term" value="F:metallopeptidase activity"/>
    <property type="evidence" value="ECO:0007669"/>
    <property type="project" value="InterPro"/>
</dbReference>
<dbReference type="SUPFAM" id="SSF55486">
    <property type="entry name" value="Metalloproteases ('zincins'), catalytic domain"/>
    <property type="match status" value="1"/>
</dbReference>
<feature type="domain" description="Peptidase M1 membrane alanine aminopeptidase" evidence="3">
    <location>
        <begin position="348"/>
        <end position="541"/>
    </location>
</feature>
<dbReference type="OrthoDB" id="9814383at2"/>
<dbReference type="RefSeq" id="WP_042209974.1">
    <property type="nucleotide sequence ID" value="NZ_CP009285.1"/>
</dbReference>
<evidence type="ECO:0000259" key="3">
    <source>
        <dbReference type="Pfam" id="PF01433"/>
    </source>
</evidence>
<dbReference type="Proteomes" id="UP000029518">
    <property type="component" value="Chromosome"/>
</dbReference>
<keyword evidence="2" id="KW-0862">Zinc</keyword>